<comment type="subunit">
    <text evidence="3">Homodimer.</text>
</comment>
<dbReference type="PANTHER" id="PTHR33449">
    <property type="entry name" value="NUCLEOID-ASSOCIATED PROTEIN YBAB"/>
    <property type="match status" value="1"/>
</dbReference>
<comment type="subcellular location">
    <subcellularLocation>
        <location evidence="3">Cytoplasm</location>
        <location evidence="3">Nucleoid</location>
    </subcellularLocation>
</comment>
<name>A0A437S491_9FIRM</name>
<keyword evidence="6" id="KW-1185">Reference proteome</keyword>
<evidence type="ECO:0000256" key="2">
    <source>
        <dbReference type="ARBA" id="ARBA00023125"/>
    </source>
</evidence>
<dbReference type="RefSeq" id="WP_127725391.1">
    <property type="nucleotide sequence ID" value="NZ_RLIH01000026.1"/>
</dbReference>
<keyword evidence="4" id="KW-0175">Coiled coil</keyword>
<dbReference type="InterPro" id="IPR036894">
    <property type="entry name" value="YbaB-like_sf"/>
</dbReference>
<keyword evidence="1 3" id="KW-0963">Cytoplasm</keyword>
<reference evidence="5 6" key="1">
    <citation type="submission" date="2018-11" db="EMBL/GenBank/DDBJ databases">
        <title>Genome sequencing and assembly of Anaerosphaera sp. nov., GS7-6-2.</title>
        <authorList>
            <person name="Rettenmaier R."/>
            <person name="Liebl W."/>
            <person name="Zverlov V."/>
        </authorList>
    </citation>
    <scope>NUCLEOTIDE SEQUENCE [LARGE SCALE GENOMIC DNA]</scope>
    <source>
        <strain evidence="5 6">GS7-6-2</strain>
    </source>
</reference>
<accession>A0A437S491</accession>
<dbReference type="Proteomes" id="UP000288812">
    <property type="component" value="Unassembled WGS sequence"/>
</dbReference>
<dbReference type="GO" id="GO:0003677">
    <property type="term" value="F:DNA binding"/>
    <property type="evidence" value="ECO:0007669"/>
    <property type="project" value="UniProtKB-UniRule"/>
</dbReference>
<dbReference type="AlphaFoldDB" id="A0A437S491"/>
<feature type="coiled-coil region" evidence="4">
    <location>
        <begin position="15"/>
        <end position="42"/>
    </location>
</feature>
<dbReference type="OrthoDB" id="9795263at2"/>
<dbReference type="PANTHER" id="PTHR33449:SF1">
    <property type="entry name" value="NUCLEOID-ASSOCIATED PROTEIN YBAB"/>
    <property type="match status" value="1"/>
</dbReference>
<comment type="function">
    <text evidence="3">Binds to DNA and alters its conformation. May be involved in regulation of gene expression, nucleoid organization and DNA protection.</text>
</comment>
<dbReference type="HAMAP" id="MF_00274">
    <property type="entry name" value="DNA_YbaB_EbfC"/>
    <property type="match status" value="1"/>
</dbReference>
<keyword evidence="2 3" id="KW-0238">DNA-binding</keyword>
<evidence type="ECO:0000256" key="3">
    <source>
        <dbReference type="HAMAP-Rule" id="MF_00274"/>
    </source>
</evidence>
<dbReference type="GO" id="GO:0043590">
    <property type="term" value="C:bacterial nucleoid"/>
    <property type="evidence" value="ECO:0007669"/>
    <property type="project" value="UniProtKB-UniRule"/>
</dbReference>
<protein>
    <recommendedName>
        <fullName evidence="3">Nucleoid-associated protein EF514_10465</fullName>
    </recommendedName>
</protein>
<dbReference type="PIRSF" id="PIRSF004555">
    <property type="entry name" value="UCP004555"/>
    <property type="match status" value="1"/>
</dbReference>
<evidence type="ECO:0000313" key="6">
    <source>
        <dbReference type="Proteomes" id="UP000288812"/>
    </source>
</evidence>
<dbReference type="NCBIfam" id="TIGR00103">
    <property type="entry name" value="DNA_YbaB_EbfC"/>
    <property type="match status" value="1"/>
</dbReference>
<dbReference type="Gene3D" id="3.30.1310.10">
    <property type="entry name" value="Nucleoid-associated protein YbaB-like domain"/>
    <property type="match status" value="1"/>
</dbReference>
<evidence type="ECO:0000313" key="5">
    <source>
        <dbReference type="EMBL" id="RVU53845.1"/>
    </source>
</evidence>
<sequence>MAKGYPGFPKGGGNMNNMMKQVQKLQKQMETMQEDLKNKEVEATSGGGAVKAVVNGNKELVSLKIDEEVVDPDDVEMLQDLIVAAVNEAMRVAEEKMSSEMSKLTGGLNIPGL</sequence>
<organism evidence="5 6">
    <name type="scientific">Anaerosphaera multitolerans</name>
    <dbReference type="NCBI Taxonomy" id="2487351"/>
    <lineage>
        <taxon>Bacteria</taxon>
        <taxon>Bacillati</taxon>
        <taxon>Bacillota</taxon>
        <taxon>Tissierellia</taxon>
        <taxon>Tissierellales</taxon>
        <taxon>Peptoniphilaceae</taxon>
        <taxon>Anaerosphaera</taxon>
    </lineage>
</organism>
<dbReference type="Pfam" id="PF02575">
    <property type="entry name" value="YbaB_DNA_bd"/>
    <property type="match status" value="1"/>
</dbReference>
<dbReference type="EMBL" id="RLIH01000026">
    <property type="protein sequence ID" value="RVU53845.1"/>
    <property type="molecule type" value="Genomic_DNA"/>
</dbReference>
<dbReference type="InterPro" id="IPR004401">
    <property type="entry name" value="YbaB/EbfC"/>
</dbReference>
<comment type="similarity">
    <text evidence="3">Belongs to the YbaB/EbfC family.</text>
</comment>
<dbReference type="FunFam" id="3.30.1310.10:FF:000002">
    <property type="entry name" value="Nucleoid-associated protein IKC_06587"/>
    <property type="match status" value="1"/>
</dbReference>
<dbReference type="GO" id="GO:0005829">
    <property type="term" value="C:cytosol"/>
    <property type="evidence" value="ECO:0007669"/>
    <property type="project" value="TreeGrafter"/>
</dbReference>
<evidence type="ECO:0000256" key="4">
    <source>
        <dbReference type="SAM" id="Coils"/>
    </source>
</evidence>
<proteinExistence type="inferred from homology"/>
<evidence type="ECO:0000256" key="1">
    <source>
        <dbReference type="ARBA" id="ARBA00022490"/>
    </source>
</evidence>
<dbReference type="SUPFAM" id="SSF82607">
    <property type="entry name" value="YbaB-like"/>
    <property type="match status" value="1"/>
</dbReference>
<comment type="caution">
    <text evidence="5">The sequence shown here is derived from an EMBL/GenBank/DDBJ whole genome shotgun (WGS) entry which is preliminary data.</text>
</comment>
<gene>
    <name evidence="5" type="ORF">EF514_10465</name>
</gene>